<keyword evidence="3" id="KW-0378">Hydrolase</keyword>
<name>A0A4P7QDQ2_9CORY</name>
<dbReference type="KEGG" id="cee:CENDO_02220"/>
<organism evidence="3 4">
    <name type="scientific">Corynebacterium endometrii</name>
    <dbReference type="NCBI Taxonomy" id="2488819"/>
    <lineage>
        <taxon>Bacteria</taxon>
        <taxon>Bacillati</taxon>
        <taxon>Actinomycetota</taxon>
        <taxon>Actinomycetes</taxon>
        <taxon>Mycobacteriales</taxon>
        <taxon>Corynebacteriaceae</taxon>
        <taxon>Corynebacterium</taxon>
    </lineage>
</organism>
<feature type="region of interest" description="Disordered" evidence="1">
    <location>
        <begin position="246"/>
        <end position="278"/>
    </location>
</feature>
<dbReference type="RefSeq" id="WP_136140573.1">
    <property type="nucleotide sequence ID" value="NZ_CP039247.1"/>
</dbReference>
<sequence length="278" mass="29258">MSANLKKHLATLSKRGPHRVLVGDLSYAGLNGRVYTPAEGKSLPAVAFGHDWAKDIKHYHATLRHLASWGIVVVAPNTETGLSPNHRNLAADMETALQIASTVKLGNGNISVSPGKLGMIGHGMGGGTAVLASVNNDKVSAVAAIYPAVTSPKATSAARQLDKPGLVIGSETGEIFSAGNPARLAYNWKGDVAYREIERGSQGGFSEDKLFKLAFGGEMFQGRATETARGLVTGFLLHQLAGEKKYSGFSEPDATGKGFDSLTGEKLSDKAGVRRDED</sequence>
<dbReference type="EMBL" id="CP039247">
    <property type="protein sequence ID" value="QCB27742.1"/>
    <property type="molecule type" value="Genomic_DNA"/>
</dbReference>
<feature type="compositionally biased region" description="Basic and acidic residues" evidence="1">
    <location>
        <begin position="266"/>
        <end position="278"/>
    </location>
</feature>
<gene>
    <name evidence="3" type="ORF">CENDO_02220</name>
</gene>
<keyword evidence="4" id="KW-1185">Reference proteome</keyword>
<dbReference type="PANTHER" id="PTHR33428:SF14">
    <property type="entry name" value="CARBOXYLESTERASE TYPE B DOMAIN-CONTAINING PROTEIN"/>
    <property type="match status" value="1"/>
</dbReference>
<evidence type="ECO:0000313" key="4">
    <source>
        <dbReference type="Proteomes" id="UP000296352"/>
    </source>
</evidence>
<evidence type="ECO:0000313" key="3">
    <source>
        <dbReference type="EMBL" id="QCB27742.1"/>
    </source>
</evidence>
<dbReference type="Pfam" id="PF12740">
    <property type="entry name" value="PETase"/>
    <property type="match status" value="1"/>
</dbReference>
<reference evidence="3 4" key="1">
    <citation type="submission" date="2019-04" db="EMBL/GenBank/DDBJ databases">
        <title>Corynebacterium endometrii sp. nov., isolated from the uterus of a cow with endometritis.</title>
        <authorList>
            <person name="Ballas P."/>
            <person name="Ruckert C."/>
            <person name="Wagener K."/>
            <person name="Drillich M."/>
            <person name="Kaempfer P."/>
            <person name="Busse H.-J."/>
            <person name="Ehling-Schulz M."/>
        </authorList>
    </citation>
    <scope>NUCLEOTIDE SEQUENCE [LARGE SCALE GENOMIC DNA]</scope>
    <source>
        <strain evidence="3 4">LMM-1653</strain>
    </source>
</reference>
<evidence type="ECO:0000259" key="2">
    <source>
        <dbReference type="Pfam" id="PF12740"/>
    </source>
</evidence>
<dbReference type="PANTHER" id="PTHR33428">
    <property type="entry name" value="CHLOROPHYLLASE-2, CHLOROPLASTIC"/>
    <property type="match status" value="1"/>
</dbReference>
<dbReference type="SUPFAM" id="SSF53474">
    <property type="entry name" value="alpha/beta-Hydrolases"/>
    <property type="match status" value="1"/>
</dbReference>
<dbReference type="Gene3D" id="3.40.50.1820">
    <property type="entry name" value="alpha/beta hydrolase"/>
    <property type="match status" value="1"/>
</dbReference>
<evidence type="ECO:0000256" key="1">
    <source>
        <dbReference type="SAM" id="MobiDB-lite"/>
    </source>
</evidence>
<feature type="domain" description="PET hydrolase/cutinase-like" evidence="2">
    <location>
        <begin position="15"/>
        <end position="187"/>
    </location>
</feature>
<dbReference type="GO" id="GO:0016787">
    <property type="term" value="F:hydrolase activity"/>
    <property type="evidence" value="ECO:0007669"/>
    <property type="project" value="UniProtKB-KW"/>
</dbReference>
<dbReference type="InterPro" id="IPR041127">
    <property type="entry name" value="PET_hydrolase/cutinase-like"/>
</dbReference>
<dbReference type="InterPro" id="IPR029058">
    <property type="entry name" value="AB_hydrolase_fold"/>
</dbReference>
<dbReference type="AlphaFoldDB" id="A0A4P7QDQ2"/>
<protein>
    <submittedName>
        <fullName evidence="3">Alpha/beta hydrolase family protein</fullName>
    </submittedName>
</protein>
<proteinExistence type="predicted"/>
<dbReference type="Proteomes" id="UP000296352">
    <property type="component" value="Chromosome"/>
</dbReference>
<accession>A0A4P7QDQ2</accession>
<dbReference type="OrthoDB" id="4772420at2"/>